<dbReference type="OrthoDB" id="9803927at2"/>
<dbReference type="PANTHER" id="PTHR11575:SF24">
    <property type="entry name" value="5'-NUCLEOTIDASE"/>
    <property type="match status" value="1"/>
</dbReference>
<dbReference type="SUPFAM" id="SSF56300">
    <property type="entry name" value="Metallo-dependent phosphatases"/>
    <property type="match status" value="1"/>
</dbReference>
<comment type="similarity">
    <text evidence="2">Belongs to the 5'-nucleotidase family.</text>
</comment>
<dbReference type="GO" id="GO:0009166">
    <property type="term" value="P:nucleotide catabolic process"/>
    <property type="evidence" value="ECO:0007669"/>
    <property type="project" value="InterPro"/>
</dbReference>
<accession>A0A3A6TD48</accession>
<evidence type="ECO:0000259" key="3">
    <source>
        <dbReference type="Pfam" id="PF00149"/>
    </source>
</evidence>
<dbReference type="Pfam" id="PF02872">
    <property type="entry name" value="5_nucleotid_C"/>
    <property type="match status" value="1"/>
</dbReference>
<dbReference type="Gene3D" id="3.90.780.10">
    <property type="entry name" value="5'-Nucleotidase, C-terminal domain"/>
    <property type="match status" value="1"/>
</dbReference>
<proteinExistence type="inferred from homology"/>
<dbReference type="InterPro" id="IPR029052">
    <property type="entry name" value="Metallo-depent_PP-like"/>
</dbReference>
<evidence type="ECO:0000256" key="1">
    <source>
        <dbReference type="ARBA" id="ARBA00022729"/>
    </source>
</evidence>
<feature type="signal peptide" evidence="2">
    <location>
        <begin position="1"/>
        <end position="16"/>
    </location>
</feature>
<dbReference type="GO" id="GO:0008768">
    <property type="term" value="F:UDP-sugar diphosphatase activity"/>
    <property type="evidence" value="ECO:0007669"/>
    <property type="project" value="TreeGrafter"/>
</dbReference>
<dbReference type="RefSeq" id="WP_121853804.1">
    <property type="nucleotide sequence ID" value="NZ_CP037952.1"/>
</dbReference>
<dbReference type="PRINTS" id="PR01607">
    <property type="entry name" value="APYRASEFAMLY"/>
</dbReference>
<dbReference type="GO" id="GO:0000166">
    <property type="term" value="F:nucleotide binding"/>
    <property type="evidence" value="ECO:0007669"/>
    <property type="project" value="UniProtKB-KW"/>
</dbReference>
<dbReference type="GO" id="GO:0008253">
    <property type="term" value="F:5'-nucleotidase activity"/>
    <property type="evidence" value="ECO:0007669"/>
    <property type="project" value="TreeGrafter"/>
</dbReference>
<dbReference type="EMBL" id="QYYH01000068">
    <property type="protein sequence ID" value="RJY13159.1"/>
    <property type="molecule type" value="Genomic_DNA"/>
</dbReference>
<dbReference type="Gene3D" id="3.60.21.10">
    <property type="match status" value="1"/>
</dbReference>
<evidence type="ECO:0000259" key="4">
    <source>
        <dbReference type="Pfam" id="PF02872"/>
    </source>
</evidence>
<keyword evidence="6" id="KW-1185">Reference proteome</keyword>
<organism evidence="5 6">
    <name type="scientific">Parashewanella spongiae</name>
    <dbReference type="NCBI Taxonomy" id="342950"/>
    <lineage>
        <taxon>Bacteria</taxon>
        <taxon>Pseudomonadati</taxon>
        <taxon>Pseudomonadota</taxon>
        <taxon>Gammaproteobacteria</taxon>
        <taxon>Alteromonadales</taxon>
        <taxon>Shewanellaceae</taxon>
        <taxon>Parashewanella</taxon>
    </lineage>
</organism>
<feature type="domain" description="Calcineurin-like phosphoesterase" evidence="3">
    <location>
        <begin position="43"/>
        <end position="268"/>
    </location>
</feature>
<dbReference type="GO" id="GO:0030288">
    <property type="term" value="C:outer membrane-bounded periplasmic space"/>
    <property type="evidence" value="ECO:0007669"/>
    <property type="project" value="TreeGrafter"/>
</dbReference>
<dbReference type="InterPro" id="IPR004843">
    <property type="entry name" value="Calcineurin-like_PHP"/>
</dbReference>
<dbReference type="Pfam" id="PF00149">
    <property type="entry name" value="Metallophos"/>
    <property type="match status" value="1"/>
</dbReference>
<dbReference type="InterPro" id="IPR008334">
    <property type="entry name" value="5'-Nucleotdase_C"/>
</dbReference>
<evidence type="ECO:0000256" key="2">
    <source>
        <dbReference type="RuleBase" id="RU362119"/>
    </source>
</evidence>
<gene>
    <name evidence="5" type="ORF">D5R81_11610</name>
</gene>
<protein>
    <submittedName>
        <fullName evidence="5">Bifunctional metallophosphatase/5'-nucleotidase</fullName>
    </submittedName>
</protein>
<feature type="domain" description="5'-Nucleotidase C-terminal" evidence="4">
    <location>
        <begin position="428"/>
        <end position="581"/>
    </location>
</feature>
<dbReference type="InterPro" id="IPR006179">
    <property type="entry name" value="5_nucleotidase/apyrase"/>
</dbReference>
<evidence type="ECO:0000313" key="6">
    <source>
        <dbReference type="Proteomes" id="UP000273022"/>
    </source>
</evidence>
<reference evidence="5 6" key="1">
    <citation type="submission" date="2018-09" db="EMBL/GenBank/DDBJ databases">
        <title>Phylogeny of the Shewanellaceae, and recommendation for two new genera, Pseudoshewanella and Parashewanella.</title>
        <authorList>
            <person name="Wang G."/>
        </authorList>
    </citation>
    <scope>NUCLEOTIDE SEQUENCE [LARGE SCALE GENOMIC DNA]</scope>
    <source>
        <strain evidence="5 6">KCTC 22492</strain>
    </source>
</reference>
<keyword evidence="1 2" id="KW-0732">Signal</keyword>
<comment type="caution">
    <text evidence="5">The sequence shown here is derived from an EMBL/GenBank/DDBJ whole genome shotgun (WGS) entry which is preliminary data.</text>
</comment>
<feature type="chain" id="PRO_5017105387" evidence="2">
    <location>
        <begin position="17"/>
        <end position="642"/>
    </location>
</feature>
<dbReference type="PANTHER" id="PTHR11575">
    <property type="entry name" value="5'-NUCLEOTIDASE-RELATED"/>
    <property type="match status" value="1"/>
</dbReference>
<keyword evidence="2" id="KW-0547">Nucleotide-binding</keyword>
<dbReference type="PROSITE" id="PS51257">
    <property type="entry name" value="PROKAR_LIPOPROTEIN"/>
    <property type="match status" value="1"/>
</dbReference>
<dbReference type="Proteomes" id="UP000273022">
    <property type="component" value="Unassembled WGS sequence"/>
</dbReference>
<keyword evidence="2" id="KW-0378">Hydrolase</keyword>
<dbReference type="AlphaFoldDB" id="A0A3A6TD48"/>
<dbReference type="SUPFAM" id="SSF55816">
    <property type="entry name" value="5'-nucleotidase (syn. UDP-sugar hydrolase), C-terminal domain"/>
    <property type="match status" value="1"/>
</dbReference>
<dbReference type="InterPro" id="IPR036907">
    <property type="entry name" value="5'-Nucleotdase_C_sf"/>
</dbReference>
<sequence>MSNALIKGLVATAVLAALTGCGSDNKSTTEPTPVPPIDTRFDMTIAHINDVHSNFDAHDFDFTAQVDEADFKVRTQAGGYPRITKKLKDLRATAENNEQPFLALLGGDAFQGSLYFSLLKGEGNARLLNEMKLDGMAIGNHEFDLGNGPLIDFIEKANFPLLAANMDTSNDADMDALDNLMPYIIKEFDGVKVGVFGLVLEDLETISSPGENLIFNKEIESAQATVDSLAEQGVNKIVMVSHIGVDRDVKVAEGVNGIDVIVGGHSHSLLGDFTNIGRGSSNVAYAQMVTNPNGNTKTCIVQAGQYAEAVGKVDVSFSNGEVDTCAGGNTLLINDEFKHKYDGKKRTPLTEDDQSKTVNFVAAQSNIEIADESNIVRAIIDEDFKPLLNEFESEVVGTINDANDEQNQLDHVRIPGKRRDGASLAETGSEAGAHVAASMVWKLNNHNFNVDMAITNTGGVRDHIKEDNENGISIGYVVGSLLYFNNKLSVVTLNGQSVKKLLETTIDYGINTSDGAFPTFANIQFTYNGKAVKGERIESLQVCPGGVAANMCADIDVSQNYRIATNEYVATGKDGYTVFAEDKIGEVENAGFIDNEVMVEYIKDVKVLEEIPTGLNFIAPDFKEDGKPFIIDSPLIKPEDNQ</sequence>
<name>A0A3A6TD48_9GAMM</name>
<evidence type="ECO:0000313" key="5">
    <source>
        <dbReference type="EMBL" id="RJY13159.1"/>
    </source>
</evidence>